<evidence type="ECO:0000313" key="1">
    <source>
        <dbReference type="EMBL" id="VDK56236.1"/>
    </source>
</evidence>
<reference evidence="1 2" key="2">
    <citation type="submission" date="2018-11" db="EMBL/GenBank/DDBJ databases">
        <authorList>
            <consortium name="Pathogen Informatics"/>
        </authorList>
    </citation>
    <scope>NUCLEOTIDE SEQUENCE [LARGE SCALE GENOMIC DNA]</scope>
</reference>
<dbReference type="WBParaSite" id="GPUH_0000682601-mRNA-1">
    <property type="protein sequence ID" value="GPUH_0000682601-mRNA-1"/>
    <property type="gene ID" value="GPUH_0000682601"/>
</dbReference>
<dbReference type="Proteomes" id="UP000271098">
    <property type="component" value="Unassembled WGS sequence"/>
</dbReference>
<dbReference type="AlphaFoldDB" id="A0A183DDM6"/>
<name>A0A183DDM6_9BILA</name>
<sequence>MSGCCRSCGSTDFTLVDGFFYCAVCNTQSEVLREFDHEESGNAIASAAATKLRQKKKGPAVNRDKGEKNSEVYRFCLSVLTNI</sequence>
<reference evidence="3" key="1">
    <citation type="submission" date="2016-06" db="UniProtKB">
        <authorList>
            <consortium name="WormBaseParasite"/>
        </authorList>
    </citation>
    <scope>IDENTIFICATION</scope>
</reference>
<accession>A0A183DDM6</accession>
<dbReference type="OrthoDB" id="10069252at2759"/>
<keyword evidence="2" id="KW-1185">Reference proteome</keyword>
<organism evidence="3">
    <name type="scientific">Gongylonema pulchrum</name>
    <dbReference type="NCBI Taxonomy" id="637853"/>
    <lineage>
        <taxon>Eukaryota</taxon>
        <taxon>Metazoa</taxon>
        <taxon>Ecdysozoa</taxon>
        <taxon>Nematoda</taxon>
        <taxon>Chromadorea</taxon>
        <taxon>Rhabditida</taxon>
        <taxon>Spirurina</taxon>
        <taxon>Spiruromorpha</taxon>
        <taxon>Spiruroidea</taxon>
        <taxon>Gongylonematidae</taxon>
        <taxon>Gongylonema</taxon>
    </lineage>
</organism>
<protein>
    <submittedName>
        <fullName evidence="3">TATA box-binding protein-associated factor RNA polymerase I subunit B</fullName>
    </submittedName>
</protein>
<dbReference type="EMBL" id="UYRT01016708">
    <property type="protein sequence ID" value="VDK56236.1"/>
    <property type="molecule type" value="Genomic_DNA"/>
</dbReference>
<proteinExistence type="predicted"/>
<evidence type="ECO:0000313" key="2">
    <source>
        <dbReference type="Proteomes" id="UP000271098"/>
    </source>
</evidence>
<evidence type="ECO:0000313" key="3">
    <source>
        <dbReference type="WBParaSite" id="GPUH_0000682601-mRNA-1"/>
    </source>
</evidence>
<gene>
    <name evidence="1" type="ORF">GPUH_LOCUS6820</name>
</gene>